<dbReference type="OrthoDB" id="342024at2759"/>
<dbReference type="InterPro" id="IPR027417">
    <property type="entry name" value="P-loop_NTPase"/>
</dbReference>
<keyword evidence="5" id="KW-0378">Hydrolase</keyword>
<dbReference type="FunFam" id="2.40.30.10:FF:000020">
    <property type="entry name" value="Translation elongation factor EF-1"/>
    <property type="match status" value="1"/>
</dbReference>
<dbReference type="GO" id="GO:0005829">
    <property type="term" value="C:cytosol"/>
    <property type="evidence" value="ECO:0007669"/>
    <property type="project" value="GOC"/>
</dbReference>
<dbReference type="InterPro" id="IPR009000">
    <property type="entry name" value="Transl_B-barrel_sf"/>
</dbReference>
<dbReference type="Pfam" id="PF00009">
    <property type="entry name" value="GTP_EFTU"/>
    <property type="match status" value="1"/>
</dbReference>
<organism evidence="12 13">
    <name type="scientific">Coemansia reversa (strain ATCC 12441 / NRRL 1564)</name>
    <dbReference type="NCBI Taxonomy" id="763665"/>
    <lineage>
        <taxon>Eukaryota</taxon>
        <taxon>Fungi</taxon>
        <taxon>Fungi incertae sedis</taxon>
        <taxon>Zoopagomycota</taxon>
        <taxon>Kickxellomycotina</taxon>
        <taxon>Kickxellomycetes</taxon>
        <taxon>Kickxellales</taxon>
        <taxon>Kickxellaceae</taxon>
        <taxon>Coemansia</taxon>
    </lineage>
</organism>
<comment type="subunit">
    <text evidence="9">Component of the Dom34-Hbs1 complex, also named Pelota-HBS1L complex, composed of dom34 and hbs1.</text>
</comment>
<proteinExistence type="inferred from homology"/>
<reference evidence="12 13" key="1">
    <citation type="journal article" date="2015" name="Genome Biol. Evol.">
        <title>Phylogenomic analyses indicate that early fungi evolved digesting cell walls of algal ancestors of land plants.</title>
        <authorList>
            <person name="Chang Y."/>
            <person name="Wang S."/>
            <person name="Sekimoto S."/>
            <person name="Aerts A.L."/>
            <person name="Choi C."/>
            <person name="Clum A."/>
            <person name="LaButti K.M."/>
            <person name="Lindquist E.A."/>
            <person name="Yee Ngan C."/>
            <person name="Ohm R.A."/>
            <person name="Salamov A.A."/>
            <person name="Grigoriev I.V."/>
            <person name="Spatafora J.W."/>
            <person name="Berbee M.L."/>
        </authorList>
    </citation>
    <scope>NUCLEOTIDE SEQUENCE [LARGE SCALE GENOMIC DNA]</scope>
    <source>
        <strain evidence="12 13">NRRL 1564</strain>
    </source>
</reference>
<keyword evidence="3" id="KW-0963">Cytoplasm</keyword>
<dbReference type="Gene3D" id="2.40.30.10">
    <property type="entry name" value="Translation factors"/>
    <property type="match status" value="2"/>
</dbReference>
<dbReference type="SUPFAM" id="SSF52540">
    <property type="entry name" value="P-loop containing nucleoside triphosphate hydrolases"/>
    <property type="match status" value="1"/>
</dbReference>
<dbReference type="SUPFAM" id="SSF50447">
    <property type="entry name" value="Translation proteins"/>
    <property type="match status" value="1"/>
</dbReference>
<dbReference type="CDD" id="cd01883">
    <property type="entry name" value="EF1_alpha"/>
    <property type="match status" value="1"/>
</dbReference>
<dbReference type="AlphaFoldDB" id="A0A2G5BFP1"/>
<name>A0A2G5BFP1_COERN</name>
<dbReference type="CDD" id="cd04093">
    <property type="entry name" value="HBS1_C_III"/>
    <property type="match status" value="1"/>
</dbReference>
<dbReference type="SUPFAM" id="SSF50465">
    <property type="entry name" value="EF-Tu/eEF-1alpha/eIF2-gamma C-terminal domain"/>
    <property type="match status" value="1"/>
</dbReference>
<dbReference type="Gene3D" id="3.40.50.300">
    <property type="entry name" value="P-loop containing nucleotide triphosphate hydrolases"/>
    <property type="match status" value="1"/>
</dbReference>
<dbReference type="GO" id="GO:1990533">
    <property type="term" value="C:Dom34-Hbs1 complex"/>
    <property type="evidence" value="ECO:0007669"/>
    <property type="project" value="UniProtKB-ARBA"/>
</dbReference>
<dbReference type="InterPro" id="IPR054696">
    <property type="entry name" value="GTP-eEF1A_C"/>
</dbReference>
<dbReference type="FunFam" id="3.40.50.300:FF:000204">
    <property type="entry name" value="Translation elongation factor Tu"/>
    <property type="match status" value="1"/>
</dbReference>
<evidence type="ECO:0000256" key="10">
    <source>
        <dbReference type="ARBA" id="ARBA00074866"/>
    </source>
</evidence>
<evidence type="ECO:0000256" key="8">
    <source>
        <dbReference type="ARBA" id="ARBA00049117"/>
    </source>
</evidence>
<accession>A0A2G5BFP1</accession>
<dbReference type="PANTHER" id="PTHR23115">
    <property type="entry name" value="TRANSLATION FACTOR"/>
    <property type="match status" value="1"/>
</dbReference>
<keyword evidence="6" id="KW-0648">Protein biosynthesis</keyword>
<evidence type="ECO:0000256" key="1">
    <source>
        <dbReference type="ARBA" id="ARBA00004496"/>
    </source>
</evidence>
<dbReference type="InterPro" id="IPR000795">
    <property type="entry name" value="T_Tr_GTP-bd_dom"/>
</dbReference>
<dbReference type="PROSITE" id="PS51722">
    <property type="entry name" value="G_TR_2"/>
    <property type="match status" value="1"/>
</dbReference>
<protein>
    <recommendedName>
        <fullName evidence="10">Elongation factor 1 alpha-like protein</fullName>
    </recommendedName>
</protein>
<dbReference type="InterPro" id="IPR009001">
    <property type="entry name" value="Transl_elong_EF1A/Init_IF2_C"/>
</dbReference>
<dbReference type="PRINTS" id="PR00315">
    <property type="entry name" value="ELONGATNFCT"/>
</dbReference>
<evidence type="ECO:0000256" key="2">
    <source>
        <dbReference type="ARBA" id="ARBA00007249"/>
    </source>
</evidence>
<comment type="subcellular location">
    <subcellularLocation>
        <location evidence="1">Cytoplasm</location>
    </subcellularLocation>
</comment>
<gene>
    <name evidence="12" type="ORF">COEREDRAFT_40890</name>
</gene>
<keyword evidence="13" id="KW-1185">Reference proteome</keyword>
<feature type="domain" description="Tr-type G" evidence="11">
    <location>
        <begin position="37"/>
        <end position="277"/>
    </location>
</feature>
<evidence type="ECO:0000256" key="5">
    <source>
        <dbReference type="ARBA" id="ARBA00022801"/>
    </source>
</evidence>
<evidence type="ECO:0000256" key="7">
    <source>
        <dbReference type="ARBA" id="ARBA00023134"/>
    </source>
</evidence>
<keyword evidence="4" id="KW-0547">Nucleotide-binding</keyword>
<dbReference type="EMBL" id="KZ303494">
    <property type="protein sequence ID" value="PIA17537.1"/>
    <property type="molecule type" value="Genomic_DNA"/>
</dbReference>
<dbReference type="GO" id="GO:0002184">
    <property type="term" value="P:cytoplasmic translational termination"/>
    <property type="evidence" value="ECO:0007669"/>
    <property type="project" value="UniProtKB-ARBA"/>
</dbReference>
<sequence length="477" mass="51543">LDQLSVSNDSPAVEAPISKAKKQIDVAAEYAKTQAARDMLNLVVVGHVDAGKSTLMGHLLFALGQVKERTMKRFERDAEKIGKGSFAFAWVLDETDEERTRGVTMDVATSSFTTKHRRFTLLDAPGHRDFVPNMISGASRADVALLVVEASTGGFESGFEGNGQTREHAILVRALGVRQLVVAVNKLDTVDWSQTRYTEIVRRLGDFLSNCGFSKSDVRFVPVSGLGGVNLARRVGPEATELARWYRDAADSAQPGPCLVDLLDTFAMPERTVDRPLRLAVADYFRGGAASSSNTVSACGRIGQGCVQIGEHVMVVPGGATGMVKAIDVDFVSEEWAVAGDSVVLAIQGVDAQQFAVGSVVCTPTDPIRAVSRFEAQLAVFEPSVPITNGFPMMLHMQSVGVPAVVRRIIETFDQRTGEVTRRRPRHIRKGATARVEIVAETPVCLELFRDSKSLGRIMLRKDGETIAAGIVTALSE</sequence>
<evidence type="ECO:0000313" key="13">
    <source>
        <dbReference type="Proteomes" id="UP000242474"/>
    </source>
</evidence>
<dbReference type="FunFam" id="2.40.30.10:FF:000070">
    <property type="entry name" value="Translation elongation factor EF-1 subunit"/>
    <property type="match status" value="1"/>
</dbReference>
<evidence type="ECO:0000256" key="9">
    <source>
        <dbReference type="ARBA" id="ARBA00063537"/>
    </source>
</evidence>
<dbReference type="GO" id="GO:0003924">
    <property type="term" value="F:GTPase activity"/>
    <property type="evidence" value="ECO:0007669"/>
    <property type="project" value="InterPro"/>
</dbReference>
<evidence type="ECO:0000256" key="4">
    <source>
        <dbReference type="ARBA" id="ARBA00022741"/>
    </source>
</evidence>
<evidence type="ECO:0000313" key="12">
    <source>
        <dbReference type="EMBL" id="PIA17537.1"/>
    </source>
</evidence>
<keyword evidence="7" id="KW-0342">GTP-binding</keyword>
<comment type="similarity">
    <text evidence="2">Belongs to the TRAFAC class translation factor GTPase superfamily. Classic translation factor GTPase family. EF-Tu/EF-1A subfamily.</text>
</comment>
<evidence type="ECO:0000256" key="3">
    <source>
        <dbReference type="ARBA" id="ARBA00022490"/>
    </source>
</evidence>
<dbReference type="InterPro" id="IPR050100">
    <property type="entry name" value="TRAFAC_GTPase_members"/>
</dbReference>
<feature type="non-terminal residue" evidence="12">
    <location>
        <position position="1"/>
    </location>
</feature>
<evidence type="ECO:0000256" key="6">
    <source>
        <dbReference type="ARBA" id="ARBA00022917"/>
    </source>
</evidence>
<comment type="catalytic activity">
    <reaction evidence="8">
        <text>GTP + H2O = GDP + phosphate + H(+)</text>
        <dbReference type="Rhea" id="RHEA:19669"/>
        <dbReference type="ChEBI" id="CHEBI:15377"/>
        <dbReference type="ChEBI" id="CHEBI:15378"/>
        <dbReference type="ChEBI" id="CHEBI:37565"/>
        <dbReference type="ChEBI" id="CHEBI:43474"/>
        <dbReference type="ChEBI" id="CHEBI:58189"/>
    </reaction>
    <physiologicalReaction direction="left-to-right" evidence="8">
        <dbReference type="Rhea" id="RHEA:19670"/>
    </physiologicalReaction>
</comment>
<dbReference type="GO" id="GO:0005525">
    <property type="term" value="F:GTP binding"/>
    <property type="evidence" value="ECO:0007669"/>
    <property type="project" value="UniProtKB-KW"/>
</dbReference>
<dbReference type="Pfam" id="PF22594">
    <property type="entry name" value="GTP-eEF1A_C"/>
    <property type="match status" value="1"/>
</dbReference>
<dbReference type="STRING" id="763665.A0A2G5BFP1"/>
<evidence type="ECO:0000259" key="11">
    <source>
        <dbReference type="PROSITE" id="PS51722"/>
    </source>
</evidence>
<dbReference type="Proteomes" id="UP000242474">
    <property type="component" value="Unassembled WGS sequence"/>
</dbReference>